<dbReference type="InParanoid" id="A0A0D0EAB4"/>
<dbReference type="Proteomes" id="UP000054538">
    <property type="component" value="Unassembled WGS sequence"/>
</dbReference>
<name>A0A0D0EAB4_9AGAM</name>
<dbReference type="AlphaFoldDB" id="A0A0D0EAB4"/>
<sequence>MAQYAQIHYCRHKPFHEVDETRSAVDSDSFGAGKTSLMTIRNPRFVGTHNPSSNINAFRAQRSHAAEVDYVAASQKLFAHVPRLHQFPSIHLHAYLSDHRVRGFTRLNGILQTTLPVLTALLVASALALSKSSSRQPSSLLVVATQKALKDCDLFQSLPLGRALCLSYSSTSPMDHPYLWHRGKSKAFEAREVLTS</sequence>
<gene>
    <name evidence="1" type="ORF">PAXRUDRAFT_308964</name>
</gene>
<evidence type="ECO:0000313" key="2">
    <source>
        <dbReference type="Proteomes" id="UP000054538"/>
    </source>
</evidence>
<reference evidence="1 2" key="1">
    <citation type="submission" date="2014-04" db="EMBL/GenBank/DDBJ databases">
        <authorList>
            <consortium name="DOE Joint Genome Institute"/>
            <person name="Kuo A."/>
            <person name="Kohler A."/>
            <person name="Jargeat P."/>
            <person name="Nagy L.G."/>
            <person name="Floudas D."/>
            <person name="Copeland A."/>
            <person name="Barry K.W."/>
            <person name="Cichocki N."/>
            <person name="Veneault-Fourrey C."/>
            <person name="LaButti K."/>
            <person name="Lindquist E.A."/>
            <person name="Lipzen A."/>
            <person name="Lundell T."/>
            <person name="Morin E."/>
            <person name="Murat C."/>
            <person name="Sun H."/>
            <person name="Tunlid A."/>
            <person name="Henrissat B."/>
            <person name="Grigoriev I.V."/>
            <person name="Hibbett D.S."/>
            <person name="Martin F."/>
            <person name="Nordberg H.P."/>
            <person name="Cantor M.N."/>
            <person name="Hua S.X."/>
        </authorList>
    </citation>
    <scope>NUCLEOTIDE SEQUENCE [LARGE SCALE GENOMIC DNA]</scope>
    <source>
        <strain evidence="1 2">Ve08.2h10</strain>
    </source>
</reference>
<dbReference type="EMBL" id="KN824986">
    <property type="protein sequence ID" value="KIK96450.1"/>
    <property type="molecule type" value="Genomic_DNA"/>
</dbReference>
<accession>A0A0D0EAB4</accession>
<evidence type="ECO:0000313" key="1">
    <source>
        <dbReference type="EMBL" id="KIK96450.1"/>
    </source>
</evidence>
<proteinExistence type="predicted"/>
<protein>
    <submittedName>
        <fullName evidence="1">Uncharacterized protein</fullName>
    </submittedName>
</protein>
<dbReference type="HOGENOM" id="CLU_1390649_0_0_1"/>
<keyword evidence="2" id="KW-1185">Reference proteome</keyword>
<reference evidence="2" key="2">
    <citation type="submission" date="2015-01" db="EMBL/GenBank/DDBJ databases">
        <title>Evolutionary Origins and Diversification of the Mycorrhizal Mutualists.</title>
        <authorList>
            <consortium name="DOE Joint Genome Institute"/>
            <consortium name="Mycorrhizal Genomics Consortium"/>
            <person name="Kohler A."/>
            <person name="Kuo A."/>
            <person name="Nagy L.G."/>
            <person name="Floudas D."/>
            <person name="Copeland A."/>
            <person name="Barry K.W."/>
            <person name="Cichocki N."/>
            <person name="Veneault-Fourrey C."/>
            <person name="LaButti K."/>
            <person name="Lindquist E.A."/>
            <person name="Lipzen A."/>
            <person name="Lundell T."/>
            <person name="Morin E."/>
            <person name="Murat C."/>
            <person name="Riley R."/>
            <person name="Ohm R."/>
            <person name="Sun H."/>
            <person name="Tunlid A."/>
            <person name="Henrissat B."/>
            <person name="Grigoriev I.V."/>
            <person name="Hibbett D.S."/>
            <person name="Martin F."/>
        </authorList>
    </citation>
    <scope>NUCLEOTIDE SEQUENCE [LARGE SCALE GENOMIC DNA]</scope>
    <source>
        <strain evidence="2">Ve08.2h10</strain>
    </source>
</reference>
<organism evidence="1 2">
    <name type="scientific">Paxillus rubicundulus Ve08.2h10</name>
    <dbReference type="NCBI Taxonomy" id="930991"/>
    <lineage>
        <taxon>Eukaryota</taxon>
        <taxon>Fungi</taxon>
        <taxon>Dikarya</taxon>
        <taxon>Basidiomycota</taxon>
        <taxon>Agaricomycotina</taxon>
        <taxon>Agaricomycetes</taxon>
        <taxon>Agaricomycetidae</taxon>
        <taxon>Boletales</taxon>
        <taxon>Paxilineae</taxon>
        <taxon>Paxillaceae</taxon>
        <taxon>Paxillus</taxon>
    </lineage>
</organism>